<sequence>MPPRDSIPDRPGSSARRGRRPAPRAVDKPATWVFARPEAAKVRGCDNGHSAPRAHPSP</sequence>
<reference evidence="2" key="1">
    <citation type="submission" date="2011-01" db="EMBL/GenBank/DDBJ databases">
        <authorList>
            <person name="Muzny D."/>
            <person name="Qin X."/>
            <person name="Buhay C."/>
            <person name="Dugan-Rocha S."/>
            <person name="Ding Y."/>
            <person name="Chen G."/>
            <person name="Hawes A."/>
            <person name="Holder M."/>
            <person name="Jhangiani S."/>
            <person name="Johnson A."/>
            <person name="Khan Z."/>
            <person name="Li Z."/>
            <person name="Liu W."/>
            <person name="Liu X."/>
            <person name="Perez L."/>
            <person name="Shen H."/>
            <person name="Wang Q."/>
            <person name="Watt J."/>
            <person name="Xi L."/>
            <person name="Xin Y."/>
            <person name="Zhou J."/>
            <person name="Deng J."/>
            <person name="Jiang H."/>
            <person name="Liu Y."/>
            <person name="Qu J."/>
            <person name="Song X.-Z."/>
            <person name="Zhang L."/>
            <person name="Villasana D."/>
            <person name="Johnson A."/>
            <person name="Liu J."/>
            <person name="Liyanage D."/>
            <person name="Lorensuhewa L."/>
            <person name="Robinson T."/>
            <person name="Song A."/>
            <person name="Song B.-B."/>
            <person name="Dinh H."/>
            <person name="Thornton R."/>
            <person name="Coyle M."/>
            <person name="Francisco L."/>
            <person name="Jackson L."/>
            <person name="Javaid M."/>
            <person name="Korchina V."/>
            <person name="Kovar C."/>
            <person name="Mata R."/>
            <person name="Mathew T."/>
            <person name="Ngo R."/>
            <person name="Nguyen L."/>
            <person name="Nguyen N."/>
            <person name="Okwuonu G."/>
            <person name="Ongeri F."/>
            <person name="Pham C."/>
            <person name="Simmons D."/>
            <person name="Wilczek-Boney K."/>
            <person name="Hale W."/>
            <person name="Jakkamsetti A."/>
            <person name="Pham P."/>
            <person name="Ruth R."/>
            <person name="San Lucas F."/>
            <person name="Warren J."/>
            <person name="Zhang J."/>
            <person name="Zhao Z."/>
            <person name="Zhou C."/>
            <person name="Zhu D."/>
            <person name="Lee S."/>
            <person name="Bess C."/>
            <person name="Blankenburg K."/>
            <person name="Forbes L."/>
            <person name="Fu Q."/>
            <person name="Gubbala S."/>
            <person name="Hirani K."/>
            <person name="Jayaseelan J.C."/>
            <person name="Lara F."/>
            <person name="Munidasa M."/>
            <person name="Palculict T."/>
            <person name="Patil S."/>
            <person name="Pu L.-L."/>
            <person name="Saada N."/>
            <person name="Tang L."/>
            <person name="Weissenberger G."/>
            <person name="Zhu Y."/>
            <person name="Hemphill L."/>
            <person name="Shang Y."/>
            <person name="Youmans B."/>
            <person name="Ayvaz T."/>
            <person name="Ross M."/>
            <person name="Santibanez J."/>
            <person name="Aqrawi P."/>
            <person name="Gross S."/>
            <person name="Joshi V."/>
            <person name="Fowler G."/>
            <person name="Nazareth L."/>
            <person name="Reid J."/>
            <person name="Worley K."/>
            <person name="Petrosino J."/>
            <person name="Highlander S."/>
            <person name="Gibbs R."/>
        </authorList>
    </citation>
    <scope>NUCLEOTIDE SEQUENCE [LARGE SCALE GENOMIC DNA]</scope>
    <source>
        <strain evidence="2">ATCC 33707</strain>
    </source>
</reference>
<dbReference type="HOGENOM" id="CLU_2976341_0_0_11"/>
<protein>
    <submittedName>
        <fullName evidence="2">Uncharacterized protein</fullName>
    </submittedName>
</protein>
<organism evidence="2 3">
    <name type="scientific">Prescottella equi ATCC 33707</name>
    <dbReference type="NCBI Taxonomy" id="525370"/>
    <lineage>
        <taxon>Bacteria</taxon>
        <taxon>Bacillati</taxon>
        <taxon>Actinomycetota</taxon>
        <taxon>Actinomycetes</taxon>
        <taxon>Mycobacteriales</taxon>
        <taxon>Nocardiaceae</taxon>
        <taxon>Prescottella</taxon>
    </lineage>
</organism>
<accession>E9T1S7</accession>
<evidence type="ECO:0000313" key="3">
    <source>
        <dbReference type="Proteomes" id="UP000004245"/>
    </source>
</evidence>
<feature type="region of interest" description="Disordered" evidence="1">
    <location>
        <begin position="1"/>
        <end position="58"/>
    </location>
</feature>
<dbReference type="AlphaFoldDB" id="E9T1S7"/>
<evidence type="ECO:0000256" key="1">
    <source>
        <dbReference type="SAM" id="MobiDB-lite"/>
    </source>
</evidence>
<keyword evidence="3" id="KW-1185">Reference proteome</keyword>
<evidence type="ECO:0000313" key="2">
    <source>
        <dbReference type="EMBL" id="EGD23916.1"/>
    </source>
</evidence>
<gene>
    <name evidence="2" type="ORF">HMPREF0724_12124</name>
</gene>
<comment type="caution">
    <text evidence="2">The sequence shown here is derived from an EMBL/GenBank/DDBJ whole genome shotgun (WGS) entry which is preliminary data.</text>
</comment>
<proteinExistence type="predicted"/>
<dbReference type="Proteomes" id="UP000004245">
    <property type="component" value="Unassembled WGS sequence"/>
</dbReference>
<name>E9T1S7_RHOHA</name>
<dbReference type="EMBL" id="ADNW02000010">
    <property type="protein sequence ID" value="EGD23916.1"/>
    <property type="molecule type" value="Genomic_DNA"/>
</dbReference>